<feature type="domain" description="Ribonuclease H1 N-terminal" evidence="1">
    <location>
        <begin position="7"/>
        <end position="48"/>
    </location>
</feature>
<accession>W6QW88</accession>
<gene>
    <name evidence="2" type="ORF">PROQFM164_S12g000038</name>
</gene>
<dbReference type="EMBL" id="HG792026">
    <property type="protein sequence ID" value="CDM38429.1"/>
    <property type="molecule type" value="Genomic_DNA"/>
</dbReference>
<feature type="domain" description="Ribonuclease H1 N-terminal" evidence="1">
    <location>
        <begin position="80"/>
        <end position="98"/>
    </location>
</feature>
<keyword evidence="2" id="KW-0689">Ribosomal protein</keyword>
<dbReference type="Gene3D" id="3.40.970.10">
    <property type="entry name" value="Ribonuclease H1, N-terminal domain"/>
    <property type="match status" value="1"/>
</dbReference>
<dbReference type="GO" id="GO:0005840">
    <property type="term" value="C:ribosome"/>
    <property type="evidence" value="ECO:0007669"/>
    <property type="project" value="UniProtKB-KW"/>
</dbReference>
<name>W6QW88_PENRF</name>
<dbReference type="Proteomes" id="UP000030686">
    <property type="component" value="Unassembled WGS sequence"/>
</dbReference>
<organism evidence="2 3">
    <name type="scientific">Penicillium roqueforti (strain FM164)</name>
    <dbReference type="NCBI Taxonomy" id="1365484"/>
    <lineage>
        <taxon>Eukaryota</taxon>
        <taxon>Fungi</taxon>
        <taxon>Dikarya</taxon>
        <taxon>Ascomycota</taxon>
        <taxon>Pezizomycotina</taxon>
        <taxon>Eurotiomycetes</taxon>
        <taxon>Eurotiomycetidae</taxon>
        <taxon>Eurotiales</taxon>
        <taxon>Aspergillaceae</taxon>
        <taxon>Penicillium</taxon>
    </lineage>
</organism>
<evidence type="ECO:0000259" key="1">
    <source>
        <dbReference type="Pfam" id="PF01693"/>
    </source>
</evidence>
<dbReference type="STRING" id="1365484.W6QW88"/>
<dbReference type="AlphaFoldDB" id="W6QW88"/>
<reference evidence="2" key="1">
    <citation type="journal article" date="2014" name="Nat. Commun.">
        <title>Multiple recent horizontal transfers of a large genomic region in cheese making fungi.</title>
        <authorList>
            <person name="Cheeseman K."/>
            <person name="Ropars J."/>
            <person name="Renault P."/>
            <person name="Dupont J."/>
            <person name="Gouzy J."/>
            <person name="Branca A."/>
            <person name="Abraham A.L."/>
            <person name="Ceppi M."/>
            <person name="Conseiller E."/>
            <person name="Debuchy R."/>
            <person name="Malagnac F."/>
            <person name="Goarin A."/>
            <person name="Silar P."/>
            <person name="Lacoste S."/>
            <person name="Sallet E."/>
            <person name="Bensimon A."/>
            <person name="Giraud T."/>
            <person name="Brygoo Y."/>
        </authorList>
    </citation>
    <scope>NUCLEOTIDE SEQUENCE [LARGE SCALE GENOMIC DNA]</scope>
    <source>
        <strain evidence="2">FM164</strain>
    </source>
</reference>
<keyword evidence="3" id="KW-1185">Reference proteome</keyword>
<dbReference type="InterPro" id="IPR037056">
    <property type="entry name" value="RNase_H1_N_sf"/>
</dbReference>
<dbReference type="InterPro" id="IPR011320">
    <property type="entry name" value="RNase_H1_N"/>
</dbReference>
<dbReference type="SUPFAM" id="SSF55658">
    <property type="entry name" value="L9 N-domain-like"/>
    <property type="match status" value="1"/>
</dbReference>
<dbReference type="Pfam" id="PF01693">
    <property type="entry name" value="Cauli_VI"/>
    <property type="match status" value="2"/>
</dbReference>
<protein>
    <submittedName>
        <fullName evidence="2">Ribosomal protein L9/RNase H1, N-terminal</fullName>
    </submittedName>
</protein>
<sequence length="109" mass="12210">MAPQAFYYAVYKGRVDRPAIYCSWSQVHPRVTGCEGADHEKLKTLEAACNGMFQRGIKDFDMPIKNSAKRDTMPVNMGKHWAVAGGRATGIFTDWKEVSFLSYAKSISN</sequence>
<dbReference type="InterPro" id="IPR009027">
    <property type="entry name" value="Ribosomal_bL9/RNase_H1_N"/>
</dbReference>
<evidence type="ECO:0000313" key="3">
    <source>
        <dbReference type="Proteomes" id="UP000030686"/>
    </source>
</evidence>
<keyword evidence="2" id="KW-0687">Ribonucleoprotein</keyword>
<evidence type="ECO:0000313" key="2">
    <source>
        <dbReference type="EMBL" id="CDM38429.1"/>
    </source>
</evidence>
<dbReference type="OrthoDB" id="407198at2759"/>
<proteinExistence type="predicted"/>